<keyword evidence="1" id="KW-0812">Transmembrane</keyword>
<feature type="transmembrane region" description="Helical" evidence="1">
    <location>
        <begin position="291"/>
        <end position="310"/>
    </location>
</feature>
<feature type="domain" description="DUF5746" evidence="2">
    <location>
        <begin position="102"/>
        <end position="282"/>
    </location>
</feature>
<evidence type="ECO:0000313" key="3">
    <source>
        <dbReference type="EMBL" id="VDL60234.1"/>
    </source>
</evidence>
<dbReference type="WBParaSite" id="HDID_0000791801-mRNA-1">
    <property type="protein sequence ID" value="HDID_0000791801-mRNA-1"/>
    <property type="gene ID" value="HDID_0000791801"/>
</dbReference>
<proteinExistence type="predicted"/>
<name>A0A0R3SRT3_HYMDI</name>
<keyword evidence="1" id="KW-1133">Transmembrane helix</keyword>
<sequence length="314" mass="34799">MCQEYVNRTAFAETETPSSDICNNGSYNGFPFAEYFSRVGMYDYRPGIAVSASPNRYDGHDHLLRHRAKINVASDDSRERLFPIPYGNGSRLISSLKLGIIILSLLAALIFIGIVVWIIWTRSSYSYPWSDEGPLGPENPPAICYKCSNYFHMMDGREVNSNIDVEKGESGGIEISGYLGVAIDVEDPRQELCQEVVNRTALAEIQVPLDDDCGDSLYDGCFKMVTKSFRMVPNIGREALSVTVVTRNCAELPKNLPLGCYKTFGGAGMEREICYCKGNYCNSAISMQGSIAVTITVSTYSLVSLLYKLFKSMC</sequence>
<keyword evidence="1" id="KW-0472">Membrane</keyword>
<reference evidence="5" key="1">
    <citation type="submission" date="2017-02" db="UniProtKB">
        <authorList>
            <consortium name="WormBaseParasite"/>
        </authorList>
    </citation>
    <scope>IDENTIFICATION</scope>
</reference>
<dbReference type="OrthoDB" id="6219733at2759"/>
<accession>A0A0R3SRT3</accession>
<gene>
    <name evidence="3" type="ORF">HDID_LOCUS7916</name>
</gene>
<dbReference type="EMBL" id="UYSG01010998">
    <property type="protein sequence ID" value="VDL60234.1"/>
    <property type="molecule type" value="Genomic_DNA"/>
</dbReference>
<protein>
    <submittedName>
        <fullName evidence="5">DUF5746 domain-containing protein</fullName>
    </submittedName>
</protein>
<evidence type="ECO:0000256" key="1">
    <source>
        <dbReference type="SAM" id="Phobius"/>
    </source>
</evidence>
<organism evidence="5">
    <name type="scientific">Hymenolepis diminuta</name>
    <name type="common">Rat tapeworm</name>
    <dbReference type="NCBI Taxonomy" id="6216"/>
    <lineage>
        <taxon>Eukaryota</taxon>
        <taxon>Metazoa</taxon>
        <taxon>Spiralia</taxon>
        <taxon>Lophotrochozoa</taxon>
        <taxon>Platyhelminthes</taxon>
        <taxon>Cestoda</taxon>
        <taxon>Eucestoda</taxon>
        <taxon>Cyclophyllidea</taxon>
        <taxon>Hymenolepididae</taxon>
        <taxon>Hymenolepis</taxon>
    </lineage>
</organism>
<dbReference type="Proteomes" id="UP000274504">
    <property type="component" value="Unassembled WGS sequence"/>
</dbReference>
<evidence type="ECO:0000259" key="2">
    <source>
        <dbReference type="Pfam" id="PF19017"/>
    </source>
</evidence>
<dbReference type="InterPro" id="IPR043955">
    <property type="entry name" value="DUF5746"/>
</dbReference>
<evidence type="ECO:0000313" key="4">
    <source>
        <dbReference type="Proteomes" id="UP000274504"/>
    </source>
</evidence>
<feature type="transmembrane region" description="Helical" evidence="1">
    <location>
        <begin position="98"/>
        <end position="120"/>
    </location>
</feature>
<reference evidence="3 4" key="2">
    <citation type="submission" date="2018-11" db="EMBL/GenBank/DDBJ databases">
        <authorList>
            <consortium name="Pathogen Informatics"/>
        </authorList>
    </citation>
    <scope>NUCLEOTIDE SEQUENCE [LARGE SCALE GENOMIC DNA]</scope>
</reference>
<evidence type="ECO:0000313" key="5">
    <source>
        <dbReference type="WBParaSite" id="HDID_0000791801-mRNA-1"/>
    </source>
</evidence>
<dbReference type="Pfam" id="PF19017">
    <property type="entry name" value="DUF5746"/>
    <property type="match status" value="1"/>
</dbReference>
<dbReference type="AlphaFoldDB" id="A0A0R3SRT3"/>